<dbReference type="PROSITE" id="PS51819">
    <property type="entry name" value="VOC"/>
    <property type="match status" value="1"/>
</dbReference>
<evidence type="ECO:0000313" key="3">
    <source>
        <dbReference type="Proteomes" id="UP001597045"/>
    </source>
</evidence>
<gene>
    <name evidence="2" type="ORF">ACFQ1S_17605</name>
</gene>
<feature type="non-terminal residue" evidence="2">
    <location>
        <position position="92"/>
    </location>
</feature>
<dbReference type="InterPro" id="IPR037523">
    <property type="entry name" value="VOC_core"/>
</dbReference>
<dbReference type="Pfam" id="PF00903">
    <property type="entry name" value="Glyoxalase"/>
    <property type="match status" value="1"/>
</dbReference>
<protein>
    <submittedName>
        <fullName evidence="2">VOC family protein</fullName>
    </submittedName>
</protein>
<feature type="domain" description="VOC" evidence="1">
    <location>
        <begin position="5"/>
        <end position="92"/>
    </location>
</feature>
<dbReference type="InterPro" id="IPR029068">
    <property type="entry name" value="Glyas_Bleomycin-R_OHBP_Dase"/>
</dbReference>
<dbReference type="PANTHER" id="PTHR36437:SF2">
    <property type="entry name" value="GLYOXALASE_BLEOMYCIN RESISTANCE PROTEIN_DIOXYGENASE"/>
    <property type="match status" value="1"/>
</dbReference>
<name>A0ABW3MCB2_9PSEU</name>
<proteinExistence type="predicted"/>
<dbReference type="PANTHER" id="PTHR36437">
    <property type="entry name" value="GLYOXALASE/BLEOMYCIN RESISTANCE PROTEIN/DIOXYGENASE"/>
    <property type="match status" value="1"/>
</dbReference>
<evidence type="ECO:0000259" key="1">
    <source>
        <dbReference type="PROSITE" id="PS51819"/>
    </source>
</evidence>
<keyword evidence="3" id="KW-1185">Reference proteome</keyword>
<organism evidence="2 3">
    <name type="scientific">Kibdelosporangium lantanae</name>
    <dbReference type="NCBI Taxonomy" id="1497396"/>
    <lineage>
        <taxon>Bacteria</taxon>
        <taxon>Bacillati</taxon>
        <taxon>Actinomycetota</taxon>
        <taxon>Actinomycetes</taxon>
        <taxon>Pseudonocardiales</taxon>
        <taxon>Pseudonocardiaceae</taxon>
        <taxon>Kibdelosporangium</taxon>
    </lineage>
</organism>
<accession>A0ABW3MCB2</accession>
<comment type="caution">
    <text evidence="2">The sequence shown here is derived from an EMBL/GenBank/DDBJ whole genome shotgun (WGS) entry which is preliminary data.</text>
</comment>
<dbReference type="InterPro" id="IPR004360">
    <property type="entry name" value="Glyas_Fos-R_dOase_dom"/>
</dbReference>
<dbReference type="SUPFAM" id="SSF54593">
    <property type="entry name" value="Glyoxalase/Bleomycin resistance protein/Dihydroxybiphenyl dioxygenase"/>
    <property type="match status" value="1"/>
</dbReference>
<dbReference type="Proteomes" id="UP001597045">
    <property type="component" value="Unassembled WGS sequence"/>
</dbReference>
<reference evidence="3" key="1">
    <citation type="journal article" date="2019" name="Int. J. Syst. Evol. Microbiol.">
        <title>The Global Catalogue of Microorganisms (GCM) 10K type strain sequencing project: providing services to taxonomists for standard genome sequencing and annotation.</title>
        <authorList>
            <consortium name="The Broad Institute Genomics Platform"/>
            <consortium name="The Broad Institute Genome Sequencing Center for Infectious Disease"/>
            <person name="Wu L."/>
            <person name="Ma J."/>
        </authorList>
    </citation>
    <scope>NUCLEOTIDE SEQUENCE [LARGE SCALE GENOMIC DNA]</scope>
    <source>
        <strain evidence="3">JCM 31486</strain>
    </source>
</reference>
<evidence type="ECO:0000313" key="2">
    <source>
        <dbReference type="EMBL" id="MFD1047234.1"/>
    </source>
</evidence>
<dbReference type="EMBL" id="JBHTIS010000984">
    <property type="protein sequence ID" value="MFD1047234.1"/>
    <property type="molecule type" value="Genomic_DNA"/>
</dbReference>
<dbReference type="Gene3D" id="3.10.180.10">
    <property type="entry name" value="2,3-Dihydroxybiphenyl 1,2-Dioxygenase, domain 1"/>
    <property type="match status" value="1"/>
</dbReference>
<sequence>MNISKLQFVTVPVADHVRAKDFYVNTLGFETVVDRTGPHGQFVMVAPKGAQSGVVLVDFDVDGRGFGGPVHMQFHTEDVERDAADLRAAGVE</sequence>